<evidence type="ECO:0000256" key="2">
    <source>
        <dbReference type="ARBA" id="ARBA00023043"/>
    </source>
</evidence>
<keyword evidence="4" id="KW-0808">Transferase</keyword>
<dbReference type="PROSITE" id="PS50297">
    <property type="entry name" value="ANK_REP_REGION"/>
    <property type="match status" value="1"/>
</dbReference>
<dbReference type="InterPro" id="IPR036770">
    <property type="entry name" value="Ankyrin_rpt-contain_sf"/>
</dbReference>
<dbReference type="EMBL" id="UGNW01000001">
    <property type="protein sequence ID" value="STX31745.1"/>
    <property type="molecule type" value="Genomic_DNA"/>
</dbReference>
<dbReference type="Proteomes" id="UP000054735">
    <property type="component" value="Unassembled WGS sequence"/>
</dbReference>
<evidence type="ECO:0000256" key="3">
    <source>
        <dbReference type="PROSITE-ProRule" id="PRU00023"/>
    </source>
</evidence>
<gene>
    <name evidence="5" type="primary">AnkY_1</name>
    <name evidence="4" type="synonym">ankX_4</name>
    <name evidence="4" type="ORF">Lbir_0634</name>
    <name evidence="5" type="ORF">NCTC12437_01519</name>
</gene>
<dbReference type="InterPro" id="IPR002110">
    <property type="entry name" value="Ankyrin_rpt"/>
</dbReference>
<dbReference type="RefSeq" id="WP_058522748.1">
    <property type="nucleotide sequence ID" value="NZ_CAAAHV010000023.1"/>
</dbReference>
<keyword evidence="2 3" id="KW-0040">ANK repeat</keyword>
<evidence type="ECO:0000313" key="5">
    <source>
        <dbReference type="EMBL" id="STX31745.1"/>
    </source>
</evidence>
<dbReference type="AlphaFoldDB" id="A0A378IAF1"/>
<reference evidence="4 6" key="1">
    <citation type="submission" date="2015-11" db="EMBL/GenBank/DDBJ databases">
        <title>Genomic analysis of 38 Legionella species identifies large and diverse effector repertoires.</title>
        <authorList>
            <person name="Burstein D."/>
            <person name="Amaro F."/>
            <person name="Zusman T."/>
            <person name="Lifshitz Z."/>
            <person name="Cohen O."/>
            <person name="Gilbert J.A."/>
            <person name="Pupko T."/>
            <person name="Shuman H.A."/>
            <person name="Segal G."/>
        </authorList>
    </citation>
    <scope>NUCLEOTIDE SEQUENCE [LARGE SCALE GENOMIC DNA]</scope>
    <source>
        <strain evidence="4 6">CDC#1407-AL-14</strain>
    </source>
</reference>
<dbReference type="Proteomes" id="UP000255066">
    <property type="component" value="Unassembled WGS sequence"/>
</dbReference>
<organism evidence="5 7">
    <name type="scientific">Legionella birminghamensis</name>
    <dbReference type="NCBI Taxonomy" id="28083"/>
    <lineage>
        <taxon>Bacteria</taxon>
        <taxon>Pseudomonadati</taxon>
        <taxon>Pseudomonadota</taxon>
        <taxon>Gammaproteobacteria</taxon>
        <taxon>Legionellales</taxon>
        <taxon>Legionellaceae</taxon>
        <taxon>Legionella</taxon>
    </lineage>
</organism>
<sequence>MPLLNVTIPEQFKCALTRQLMIKVYLAADGHYYDENVYNEYITSQGALRYSDHSHIVSPLTGQLLKPKPNDDFQQRQALGCSLQKQITDFLMTHNICSLQKFYTDLYKGNATPLQHLNYLSVYITYPYGGKSALIHAIENNFVQVFAELIQNVDALSEDESGLNVFHRVALQGNVLMMRILIAQSAQHVNCLSKNNKTPLYIAAYRQHSAMVSYLLSVGGDVTIRDYEGKSPLHVALDFEIYQDLLNAGAAVNSTDDLGNTPLHFVPHYTTDAKQCITLLLNRGANPLALNAAQKTPLEMAKEAGKPEHVQLMEGYQKPQGLPTSSDSMQYLINKVNMLETQLGQMHLLLQQLVAKEKSEKQPSSSTPTFFN</sequence>
<keyword evidence="6" id="KW-1185">Reference proteome</keyword>
<dbReference type="InterPro" id="IPR051637">
    <property type="entry name" value="Ank_repeat_dom-contain_49"/>
</dbReference>
<dbReference type="InterPro" id="IPR013083">
    <property type="entry name" value="Znf_RING/FYVE/PHD"/>
</dbReference>
<evidence type="ECO:0000313" key="4">
    <source>
        <dbReference type="EMBL" id="KTC74844.1"/>
    </source>
</evidence>
<feature type="repeat" description="ANK" evidence="3">
    <location>
        <begin position="195"/>
        <end position="227"/>
    </location>
</feature>
<dbReference type="SUPFAM" id="SSF57850">
    <property type="entry name" value="RING/U-box"/>
    <property type="match status" value="1"/>
</dbReference>
<dbReference type="OrthoDB" id="307920at2"/>
<evidence type="ECO:0000313" key="7">
    <source>
        <dbReference type="Proteomes" id="UP000255066"/>
    </source>
</evidence>
<dbReference type="PROSITE" id="PS50088">
    <property type="entry name" value="ANK_REPEAT"/>
    <property type="match status" value="1"/>
</dbReference>
<dbReference type="STRING" id="28083.Lbir_0634"/>
<dbReference type="SMART" id="SM00248">
    <property type="entry name" value="ANK"/>
    <property type="match status" value="5"/>
</dbReference>
<name>A0A378IAF1_9GAMM</name>
<evidence type="ECO:0000313" key="6">
    <source>
        <dbReference type="Proteomes" id="UP000054735"/>
    </source>
</evidence>
<dbReference type="PANTHER" id="PTHR24180">
    <property type="entry name" value="CYCLIN-DEPENDENT KINASE INHIBITOR 2C-RELATED"/>
    <property type="match status" value="1"/>
</dbReference>
<dbReference type="PANTHER" id="PTHR24180:SF45">
    <property type="entry name" value="POLY [ADP-RIBOSE] POLYMERASE TANKYRASE"/>
    <property type="match status" value="1"/>
</dbReference>
<dbReference type="Pfam" id="PF12796">
    <property type="entry name" value="Ank_2"/>
    <property type="match status" value="1"/>
</dbReference>
<accession>A0A378IAF1</accession>
<dbReference type="Gene3D" id="1.25.40.20">
    <property type="entry name" value="Ankyrin repeat-containing domain"/>
    <property type="match status" value="2"/>
</dbReference>
<evidence type="ECO:0000256" key="1">
    <source>
        <dbReference type="ARBA" id="ARBA00022737"/>
    </source>
</evidence>
<dbReference type="GO" id="GO:0016740">
    <property type="term" value="F:transferase activity"/>
    <property type="evidence" value="ECO:0007669"/>
    <property type="project" value="UniProtKB-KW"/>
</dbReference>
<dbReference type="Pfam" id="PF00023">
    <property type="entry name" value="Ank"/>
    <property type="match status" value="1"/>
</dbReference>
<reference evidence="5 7" key="2">
    <citation type="submission" date="2018-06" db="EMBL/GenBank/DDBJ databases">
        <authorList>
            <consortium name="Pathogen Informatics"/>
            <person name="Doyle S."/>
        </authorList>
    </citation>
    <scope>NUCLEOTIDE SEQUENCE [LARGE SCALE GENOMIC DNA]</scope>
    <source>
        <strain evidence="5 7">NCTC12437</strain>
    </source>
</reference>
<dbReference type="Gene3D" id="3.30.40.10">
    <property type="entry name" value="Zinc/RING finger domain, C3HC4 (zinc finger)"/>
    <property type="match status" value="1"/>
</dbReference>
<keyword evidence="1" id="KW-0677">Repeat</keyword>
<proteinExistence type="predicted"/>
<protein>
    <submittedName>
        <fullName evidence="5">Ankyrin-repeat containing protein. Substrate of the Dot/Icm secretion system</fullName>
    </submittedName>
    <submittedName>
        <fullName evidence="4">Phosphocholine transferase AnkX</fullName>
    </submittedName>
</protein>
<dbReference type="EMBL" id="LNXT01000007">
    <property type="protein sequence ID" value="KTC74844.1"/>
    <property type="molecule type" value="Genomic_DNA"/>
</dbReference>
<dbReference type="SUPFAM" id="SSF48403">
    <property type="entry name" value="Ankyrin repeat"/>
    <property type="match status" value="1"/>
</dbReference>